<evidence type="ECO:0000313" key="1">
    <source>
        <dbReference type="EMBL" id="PHJ36997.1"/>
    </source>
</evidence>
<dbReference type="EMBL" id="AWQQ01000123">
    <property type="protein sequence ID" value="PHJ36997.1"/>
    <property type="molecule type" value="Genomic_DNA"/>
</dbReference>
<dbReference type="AlphaFoldDB" id="A0A2C6M4A1"/>
<dbReference type="Proteomes" id="UP000222564">
    <property type="component" value="Unassembled WGS sequence"/>
</dbReference>
<organism evidence="1 2">
    <name type="scientific">Desulforamulus profundi</name>
    <dbReference type="NCBI Taxonomy" id="1383067"/>
    <lineage>
        <taxon>Bacteria</taxon>
        <taxon>Bacillati</taxon>
        <taxon>Bacillota</taxon>
        <taxon>Clostridia</taxon>
        <taxon>Eubacteriales</taxon>
        <taxon>Peptococcaceae</taxon>
        <taxon>Desulforamulus</taxon>
    </lineage>
</organism>
<comment type="caution">
    <text evidence="1">The sequence shown here is derived from an EMBL/GenBank/DDBJ whole genome shotgun (WGS) entry which is preliminary data.</text>
</comment>
<protein>
    <submittedName>
        <fullName evidence="1">Uncharacterized protein</fullName>
    </submittedName>
</protein>
<name>A0A2C6M4A1_9FIRM</name>
<sequence length="71" mass="7822">MGLPGRQPIHCKGCSRTCAGGCYAVNFEQTGDHFTPFEENCLFWVVGQEIKGMSGRMRSNALPPAGFWGRQ</sequence>
<gene>
    <name evidence="1" type="ORF">P378_19005</name>
</gene>
<accession>A0A2C6M4A1</accession>
<proteinExistence type="predicted"/>
<reference evidence="1 2" key="1">
    <citation type="submission" date="2013-09" db="EMBL/GenBank/DDBJ databases">
        <title>Biodegradation of hydrocarbons in the deep terrestrial subsurface : characterization of a microbial consortium composed of two Desulfotomaculum species originating from a deep geological formation.</title>
        <authorList>
            <person name="Aullo T."/>
            <person name="Berlendis S."/>
            <person name="Lascourreges J.-F."/>
            <person name="Dessort D."/>
            <person name="Saint-Laurent S."/>
            <person name="Schraauwers B."/>
            <person name="Mas J."/>
            <person name="Magot M."/>
            <person name="Ranchou-Peyruse A."/>
        </authorList>
    </citation>
    <scope>NUCLEOTIDE SEQUENCE [LARGE SCALE GENOMIC DNA]</scope>
    <source>
        <strain evidence="1 2">Bs107</strain>
    </source>
</reference>
<evidence type="ECO:0000313" key="2">
    <source>
        <dbReference type="Proteomes" id="UP000222564"/>
    </source>
</evidence>
<keyword evidence="2" id="KW-1185">Reference proteome</keyword>